<keyword evidence="4" id="KW-1185">Reference proteome</keyword>
<protein>
    <recommendedName>
        <fullName evidence="2">Histidine kinase/HSP90-like ATPase domain-containing protein</fullName>
    </recommendedName>
</protein>
<reference evidence="3 4" key="1">
    <citation type="submission" date="2016-05" db="EMBL/GenBank/DDBJ databases">
        <authorList>
            <person name="Gu J."/>
        </authorList>
    </citation>
    <scope>NUCLEOTIDE SEQUENCE [LARGE SCALE GENOMIC DNA]</scope>
    <source>
        <strain evidence="3 4">ACCC40021</strain>
    </source>
</reference>
<feature type="region of interest" description="Disordered" evidence="1">
    <location>
        <begin position="91"/>
        <end position="112"/>
    </location>
</feature>
<gene>
    <name evidence="3" type="ORF">A7J05_01895</name>
</gene>
<dbReference type="InterPro" id="IPR003594">
    <property type="entry name" value="HATPase_dom"/>
</dbReference>
<accession>A0ABM6GLT7</accession>
<name>A0ABM6GLT7_9ACTN</name>
<dbReference type="Gene3D" id="3.30.565.10">
    <property type="entry name" value="Histidine kinase-like ATPase, C-terminal domain"/>
    <property type="match status" value="1"/>
</dbReference>
<evidence type="ECO:0000313" key="3">
    <source>
        <dbReference type="EMBL" id="APY84676.1"/>
    </source>
</evidence>
<sequence>MTTPGPREKPAVTLLESRFTRNDMPRLRLLVEQYAGREGLPDPRRGEFVVAMDAVAVNAVEEPGDAGTLVLQRSDSHLLCRIQDLGHDCGDLTATDPDPPDPGPGPIGRPAGHGLWLAGRLTDDITIDSGPRGVMVTLAARLPHRA</sequence>
<dbReference type="InterPro" id="IPR036890">
    <property type="entry name" value="HATPase_C_sf"/>
</dbReference>
<evidence type="ECO:0000313" key="4">
    <source>
        <dbReference type="Proteomes" id="UP000187191"/>
    </source>
</evidence>
<dbReference type="EMBL" id="CP015588">
    <property type="protein sequence ID" value="APY84676.1"/>
    <property type="molecule type" value="Genomic_DNA"/>
</dbReference>
<dbReference type="RefSeq" id="WP_076682228.1">
    <property type="nucleotide sequence ID" value="NZ_CP015588.1"/>
</dbReference>
<evidence type="ECO:0000259" key="2">
    <source>
        <dbReference type="Pfam" id="PF13581"/>
    </source>
</evidence>
<dbReference type="Pfam" id="PF13581">
    <property type="entry name" value="HATPase_c_2"/>
    <property type="match status" value="1"/>
</dbReference>
<evidence type="ECO:0000256" key="1">
    <source>
        <dbReference type="SAM" id="MobiDB-lite"/>
    </source>
</evidence>
<feature type="domain" description="Histidine kinase/HSP90-like ATPase" evidence="2">
    <location>
        <begin position="23"/>
        <end position="138"/>
    </location>
</feature>
<proteinExistence type="predicted"/>
<organism evidence="3 4">
    <name type="scientific">Streptomyces alfalfae</name>
    <dbReference type="NCBI Taxonomy" id="1642299"/>
    <lineage>
        <taxon>Bacteria</taxon>
        <taxon>Bacillati</taxon>
        <taxon>Actinomycetota</taxon>
        <taxon>Actinomycetes</taxon>
        <taxon>Kitasatosporales</taxon>
        <taxon>Streptomycetaceae</taxon>
        <taxon>Streptomyces</taxon>
    </lineage>
</organism>
<dbReference type="Proteomes" id="UP000187191">
    <property type="component" value="Chromosome"/>
</dbReference>